<gene>
    <name evidence="2" type="ORF">AVEN_145385_1</name>
</gene>
<evidence type="ECO:0000313" key="2">
    <source>
        <dbReference type="EMBL" id="GBN98639.1"/>
    </source>
</evidence>
<dbReference type="Proteomes" id="UP000499080">
    <property type="component" value="Unassembled WGS sequence"/>
</dbReference>
<organism evidence="2 3">
    <name type="scientific">Araneus ventricosus</name>
    <name type="common">Orbweaver spider</name>
    <name type="synonym">Epeira ventricosa</name>
    <dbReference type="NCBI Taxonomy" id="182803"/>
    <lineage>
        <taxon>Eukaryota</taxon>
        <taxon>Metazoa</taxon>
        <taxon>Ecdysozoa</taxon>
        <taxon>Arthropoda</taxon>
        <taxon>Chelicerata</taxon>
        <taxon>Arachnida</taxon>
        <taxon>Araneae</taxon>
        <taxon>Araneomorphae</taxon>
        <taxon>Entelegynae</taxon>
        <taxon>Araneoidea</taxon>
        <taxon>Araneidae</taxon>
        <taxon>Araneus</taxon>
    </lineage>
</organism>
<reference evidence="2 3" key="1">
    <citation type="journal article" date="2019" name="Sci. Rep.">
        <title>Orb-weaving spider Araneus ventricosus genome elucidates the spidroin gene catalogue.</title>
        <authorList>
            <person name="Kono N."/>
            <person name="Nakamura H."/>
            <person name="Ohtoshi R."/>
            <person name="Moran D.A.P."/>
            <person name="Shinohara A."/>
            <person name="Yoshida Y."/>
            <person name="Fujiwara M."/>
            <person name="Mori M."/>
            <person name="Tomita M."/>
            <person name="Arakawa K."/>
        </authorList>
    </citation>
    <scope>NUCLEOTIDE SEQUENCE [LARGE SCALE GENOMIC DNA]</scope>
</reference>
<feature type="region of interest" description="Disordered" evidence="1">
    <location>
        <begin position="1"/>
        <end position="23"/>
    </location>
</feature>
<dbReference type="EMBL" id="BGPR01027835">
    <property type="protein sequence ID" value="GBN98639.1"/>
    <property type="molecule type" value="Genomic_DNA"/>
</dbReference>
<feature type="compositionally biased region" description="Basic and acidic residues" evidence="1">
    <location>
        <begin position="9"/>
        <end position="23"/>
    </location>
</feature>
<proteinExistence type="predicted"/>
<evidence type="ECO:0000313" key="3">
    <source>
        <dbReference type="Proteomes" id="UP000499080"/>
    </source>
</evidence>
<name>A0A4Y2TGW3_ARAVE</name>
<sequence length="299" mass="32264">MSSQWSNDPRGEDQAEATFKKEGKGWETQKTYKKFGNVVKKCQSIAPGLFDLTEFPPLSSCSEQPPILPSWPKHASGFQPPASECPVLLPASTSCPVSLPIPPSLPVTSPVPSSLLWPSMTCAGLAVTGNAQFIAPVLSCMPVTHLLPFPSASMSYFPFYLPLHFPVHAVATPLPICHRPADAPSLKPHGQPAVLSCAFIKQGRARIAKVNLNILPNISKNLEQNIYCNIPTANRFAALEDEEENENNSEKVVLAINYSNLKEIDGGDPKNCSFSKTCDHGGRVGLGWLGFNGARAIFG</sequence>
<protein>
    <submittedName>
        <fullName evidence="2">Uncharacterized protein</fullName>
    </submittedName>
</protein>
<accession>A0A4Y2TGW3</accession>
<comment type="caution">
    <text evidence="2">The sequence shown here is derived from an EMBL/GenBank/DDBJ whole genome shotgun (WGS) entry which is preliminary data.</text>
</comment>
<evidence type="ECO:0000256" key="1">
    <source>
        <dbReference type="SAM" id="MobiDB-lite"/>
    </source>
</evidence>
<keyword evidence="3" id="KW-1185">Reference proteome</keyword>
<dbReference type="AlphaFoldDB" id="A0A4Y2TGW3"/>